<evidence type="ECO:0000313" key="1">
    <source>
        <dbReference type="EMBL" id="MBA5779120.1"/>
    </source>
</evidence>
<dbReference type="Proteomes" id="UP000541109">
    <property type="component" value="Unassembled WGS sequence"/>
</dbReference>
<evidence type="ECO:0000313" key="2">
    <source>
        <dbReference type="Proteomes" id="UP000541109"/>
    </source>
</evidence>
<name>A0A839AGY2_9HYPH</name>
<keyword evidence="2" id="KW-1185">Reference proteome</keyword>
<comment type="caution">
    <text evidence="1">The sequence shown here is derived from an EMBL/GenBank/DDBJ whole genome shotgun (WGS) entry which is preliminary data.</text>
</comment>
<reference evidence="1 2" key="1">
    <citation type="submission" date="2020-07" db="EMBL/GenBank/DDBJ databases">
        <title>Stappia sp., F7233, whole genome shotgun sequencing project.</title>
        <authorList>
            <person name="Jiang S."/>
            <person name="Liu Z.W."/>
            <person name="Du Z.J."/>
        </authorList>
    </citation>
    <scope>NUCLEOTIDE SEQUENCE [LARGE SCALE GENOMIC DNA]</scope>
    <source>
        <strain evidence="1 2">F7233</strain>
    </source>
</reference>
<accession>A0A839AGY2</accession>
<dbReference type="RefSeq" id="WP_182167945.1">
    <property type="nucleotide sequence ID" value="NZ_JACFXV010000065.1"/>
</dbReference>
<sequence length="68" mass="7478">MANCKCILGSAFKVEQWDRKGLHIEETLAVCGNVLVARAAFQAAIKARPGENITLRQGIRVIESREPV</sequence>
<proteinExistence type="predicted"/>
<organism evidence="1 2">
    <name type="scientific">Stappia albiluteola</name>
    <dbReference type="NCBI Taxonomy" id="2758565"/>
    <lineage>
        <taxon>Bacteria</taxon>
        <taxon>Pseudomonadati</taxon>
        <taxon>Pseudomonadota</taxon>
        <taxon>Alphaproteobacteria</taxon>
        <taxon>Hyphomicrobiales</taxon>
        <taxon>Stappiaceae</taxon>
        <taxon>Stappia</taxon>
    </lineage>
</organism>
<dbReference type="AlphaFoldDB" id="A0A839AGY2"/>
<protein>
    <submittedName>
        <fullName evidence="1">Uncharacterized protein</fullName>
    </submittedName>
</protein>
<dbReference type="EMBL" id="JACFXV010000065">
    <property type="protein sequence ID" value="MBA5779120.1"/>
    <property type="molecule type" value="Genomic_DNA"/>
</dbReference>
<gene>
    <name evidence="1" type="ORF">H2509_18485</name>
</gene>